<dbReference type="PROSITE" id="PS00737">
    <property type="entry name" value="THIOLASE_2"/>
    <property type="match status" value="1"/>
</dbReference>
<dbReference type="Pfam" id="PF02803">
    <property type="entry name" value="Thiolase_C"/>
    <property type="match status" value="1"/>
</dbReference>
<dbReference type="EMBL" id="JAOPGA020001650">
    <property type="protein sequence ID" value="KAL0490180.1"/>
    <property type="molecule type" value="Genomic_DNA"/>
</dbReference>
<dbReference type="Gene3D" id="3.40.47.10">
    <property type="match status" value="1"/>
</dbReference>
<evidence type="ECO:0000259" key="6">
    <source>
        <dbReference type="Pfam" id="PF00108"/>
    </source>
</evidence>
<dbReference type="Pfam" id="PF00108">
    <property type="entry name" value="Thiolase_N"/>
    <property type="match status" value="1"/>
</dbReference>
<evidence type="ECO:0000313" key="9">
    <source>
        <dbReference type="EMBL" id="KAL0490180.1"/>
    </source>
</evidence>
<comment type="caution">
    <text evidence="8">The sequence shown here is derived from an EMBL/GenBank/DDBJ whole genome shotgun (WGS) entry which is preliminary data.</text>
</comment>
<feature type="active site" description="Proton acceptor" evidence="4">
    <location>
        <position position="355"/>
    </location>
</feature>
<evidence type="ECO:0000256" key="3">
    <source>
        <dbReference type="ARBA" id="ARBA00023315"/>
    </source>
</evidence>
<evidence type="ECO:0000256" key="4">
    <source>
        <dbReference type="PIRSR" id="PIRSR000429-1"/>
    </source>
</evidence>
<dbReference type="SUPFAM" id="SSF53901">
    <property type="entry name" value="Thiolase-like"/>
    <property type="match status" value="2"/>
</dbReference>
<comment type="similarity">
    <text evidence="1 5">Belongs to the thiolase-like superfamily. Thiolase family.</text>
</comment>
<feature type="active site" description="Acyl-thioester intermediate" evidence="4">
    <location>
        <position position="93"/>
    </location>
</feature>
<dbReference type="AlphaFoldDB" id="A0AAW2YMY8"/>
<dbReference type="InterPro" id="IPR020616">
    <property type="entry name" value="Thiolase_N"/>
</dbReference>
<dbReference type="GO" id="GO:0016747">
    <property type="term" value="F:acyltransferase activity, transferring groups other than amino-acyl groups"/>
    <property type="evidence" value="ECO:0007669"/>
    <property type="project" value="InterPro"/>
</dbReference>
<reference evidence="8 10" key="1">
    <citation type="submission" date="2024-03" db="EMBL/GenBank/DDBJ databases">
        <title>The Acrasis kona genome and developmental transcriptomes reveal deep origins of eukaryotic multicellular pathways.</title>
        <authorList>
            <person name="Sheikh S."/>
            <person name="Fu C.-J."/>
            <person name="Brown M.W."/>
            <person name="Baldauf S.L."/>
        </authorList>
    </citation>
    <scope>NUCLEOTIDE SEQUENCE [LARGE SCALE GENOMIC DNA]</scope>
    <source>
        <strain evidence="8 10">ATCC MYA-3509</strain>
    </source>
</reference>
<dbReference type="InterPro" id="IPR002155">
    <property type="entry name" value="Thiolase"/>
</dbReference>
<evidence type="ECO:0000256" key="5">
    <source>
        <dbReference type="RuleBase" id="RU003557"/>
    </source>
</evidence>
<dbReference type="CDD" id="cd00751">
    <property type="entry name" value="thiolase"/>
    <property type="match status" value="1"/>
</dbReference>
<gene>
    <name evidence="8" type="ORF">AKO1_000112</name>
    <name evidence="9" type="ORF">AKO1_006658</name>
</gene>
<name>A0AAW2YMY8_9EUKA</name>
<sequence>MSSDDVYIIEAVRTPVGVGRESGTLHAVHPVNLLSQVLDAVTSRVDVNKSLVEDIICGVVTPVKEQGSNIPRLSLLKAGYPVSVPAVQINRMCGSGQQAVHMACQGILSGDQEVAIGCGVEVMSTCKMGADSDPDLFQKGEDGKPKLKFGDFPYKLIHQGLSAELIAEHYKISREEMDEFAILSHKRAYEATKNGYFKSQIIPIKSKKLNKDKQEEEVWLTHDEGIRYPVDKQKLGSLKAVFKKDGGVTAGNASQISDGAGAVLVMSGKKADELGLKKRARIVTRVVVGVDPVMMLDGIIPATRKALEKSKLTIDDIDVFETNEAFASVVLSWKKTLNVPIEKINPNGGAIAHGHPLGASGAILMTKLVHELERTNKRYGLQTMCIGHGQAIATIIENCSYKSKL</sequence>
<proteinExistence type="inferred from homology"/>
<dbReference type="Proteomes" id="UP001431209">
    <property type="component" value="Unassembled WGS sequence"/>
</dbReference>
<evidence type="ECO:0000256" key="2">
    <source>
        <dbReference type="ARBA" id="ARBA00022679"/>
    </source>
</evidence>
<evidence type="ECO:0000259" key="7">
    <source>
        <dbReference type="Pfam" id="PF02803"/>
    </source>
</evidence>
<accession>A0AAW2YMY8</accession>
<keyword evidence="3 5" id="KW-0012">Acyltransferase</keyword>
<dbReference type="PANTHER" id="PTHR43365:SF1">
    <property type="entry name" value="ACETYL-COA C-ACYLTRANSFERASE"/>
    <property type="match status" value="1"/>
</dbReference>
<dbReference type="InterPro" id="IPR016039">
    <property type="entry name" value="Thiolase-like"/>
</dbReference>
<dbReference type="InterPro" id="IPR020613">
    <property type="entry name" value="Thiolase_CS"/>
</dbReference>
<dbReference type="InterPro" id="IPR020617">
    <property type="entry name" value="Thiolase_C"/>
</dbReference>
<evidence type="ECO:0000313" key="8">
    <source>
        <dbReference type="EMBL" id="KAL0478419.1"/>
    </source>
</evidence>
<feature type="domain" description="Thiolase N-terminal" evidence="6">
    <location>
        <begin position="6"/>
        <end position="267"/>
    </location>
</feature>
<feature type="active site" description="Proton acceptor" evidence="4">
    <location>
        <position position="385"/>
    </location>
</feature>
<dbReference type="PANTHER" id="PTHR43365">
    <property type="entry name" value="BLR7806 PROTEIN"/>
    <property type="match status" value="1"/>
</dbReference>
<dbReference type="NCBIfam" id="TIGR01930">
    <property type="entry name" value="AcCoA-C-Actrans"/>
    <property type="match status" value="1"/>
</dbReference>
<organism evidence="8 10">
    <name type="scientific">Acrasis kona</name>
    <dbReference type="NCBI Taxonomy" id="1008807"/>
    <lineage>
        <taxon>Eukaryota</taxon>
        <taxon>Discoba</taxon>
        <taxon>Heterolobosea</taxon>
        <taxon>Tetramitia</taxon>
        <taxon>Eutetramitia</taxon>
        <taxon>Acrasidae</taxon>
        <taxon>Acrasis</taxon>
    </lineage>
</organism>
<dbReference type="PIRSF" id="PIRSF000429">
    <property type="entry name" value="Ac-CoA_Ac_transf"/>
    <property type="match status" value="1"/>
</dbReference>
<keyword evidence="2 5" id="KW-0808">Transferase</keyword>
<keyword evidence="10" id="KW-1185">Reference proteome</keyword>
<feature type="domain" description="Thiolase C-terminal" evidence="7">
    <location>
        <begin position="277"/>
        <end position="397"/>
    </location>
</feature>
<evidence type="ECO:0000256" key="1">
    <source>
        <dbReference type="ARBA" id="ARBA00010982"/>
    </source>
</evidence>
<dbReference type="EMBL" id="JAOPGA020000383">
    <property type="protein sequence ID" value="KAL0478419.1"/>
    <property type="molecule type" value="Genomic_DNA"/>
</dbReference>
<evidence type="ECO:0000313" key="10">
    <source>
        <dbReference type="Proteomes" id="UP001431209"/>
    </source>
</evidence>
<protein>
    <submittedName>
        <fullName evidence="8">FadA</fullName>
    </submittedName>
</protein>